<dbReference type="InterPro" id="IPR002347">
    <property type="entry name" value="SDR_fam"/>
</dbReference>
<keyword evidence="2" id="KW-0560">Oxidoreductase</keyword>
<evidence type="ECO:0000256" key="2">
    <source>
        <dbReference type="ARBA" id="ARBA00023002"/>
    </source>
</evidence>
<dbReference type="PATRIC" id="fig|307121.4.peg.440"/>
<dbReference type="Pfam" id="PF00106">
    <property type="entry name" value="adh_short"/>
    <property type="match status" value="1"/>
</dbReference>
<dbReference type="InterPro" id="IPR020904">
    <property type="entry name" value="Sc_DH/Rdtase_CS"/>
</dbReference>
<reference evidence="6" key="1">
    <citation type="submission" date="2016-06" db="EMBL/GenBank/DDBJ databases">
        <authorList>
            <person name="Varghese N."/>
        </authorList>
    </citation>
    <scope>NUCLEOTIDE SEQUENCE [LARGE SCALE GENOMIC DNA]</scope>
    <source>
        <strain evidence="6">DSM 45344</strain>
    </source>
</reference>
<accession>A0A1C3MXC1</accession>
<dbReference type="PRINTS" id="PR00080">
    <property type="entry name" value="SDRFAMILY"/>
</dbReference>
<dbReference type="RefSeq" id="WP_091588006.1">
    <property type="nucleotide sequence ID" value="NZ_JBHRWG010000002.1"/>
</dbReference>
<dbReference type="InterPro" id="IPR057326">
    <property type="entry name" value="KR_dom"/>
</dbReference>
<dbReference type="PANTHER" id="PTHR43976">
    <property type="entry name" value="SHORT CHAIN DEHYDROGENASE"/>
    <property type="match status" value="1"/>
</dbReference>
<dbReference type="EMBL" id="LT598496">
    <property type="protein sequence ID" value="SBV24965.1"/>
    <property type="molecule type" value="Genomic_DNA"/>
</dbReference>
<dbReference type="PROSITE" id="PS00061">
    <property type="entry name" value="ADH_SHORT"/>
    <property type="match status" value="1"/>
</dbReference>
<evidence type="ECO:0000313" key="5">
    <source>
        <dbReference type="EMBL" id="SBV24965.1"/>
    </source>
</evidence>
<proteinExistence type="inferred from homology"/>
<feature type="domain" description="Ketoreductase" evidence="4">
    <location>
        <begin position="3"/>
        <end position="180"/>
    </location>
</feature>
<dbReference type="AlphaFoldDB" id="A0A1C3MXC1"/>
<protein>
    <submittedName>
        <fullName evidence="5">Short-chain dehydrogenase</fullName>
    </submittedName>
</protein>
<dbReference type="PANTHER" id="PTHR43976:SF16">
    <property type="entry name" value="SHORT-CHAIN DEHYDROGENASE_REDUCTASE FAMILY PROTEIN"/>
    <property type="match status" value="1"/>
</dbReference>
<sequence>MSKTIVVTGTATGMGRAIVKKFAAEGWNVVATVRKEADLTVHDELERVRTLLLDVDDEQAAGSFAQTAVEQFGQVDVLVNNAGFYQMGPVEVSSMDQIHRQFQTNVFGLIALSRAFLPIFRAQRSGTIINISSLTAEQGYPYSAVYAASKAAVAALSEGMSLEVAAFGIAVKAVLPGQHSTRIFTKIDIAQDVPADYQAGIDAFFSKNAPTGSDPSITADVVYRAAVDGDNTKVRYYSAPDSAAIPRAKQILGTDGYWAEFRNAVLAKPSPLFTALIPAPGEQPIDWQIS</sequence>
<evidence type="ECO:0000259" key="4">
    <source>
        <dbReference type="SMART" id="SM00822"/>
    </source>
</evidence>
<dbReference type="Gene3D" id="3.40.50.720">
    <property type="entry name" value="NAD(P)-binding Rossmann-like Domain"/>
    <property type="match status" value="1"/>
</dbReference>
<name>A0A1C3MXC1_9ACTN</name>
<dbReference type="OrthoDB" id="3178062at2"/>
<dbReference type="SMART" id="SM00822">
    <property type="entry name" value="PKS_KR"/>
    <property type="match status" value="1"/>
</dbReference>
<keyword evidence="6" id="KW-1185">Reference proteome</keyword>
<dbReference type="PRINTS" id="PR00081">
    <property type="entry name" value="GDHRDH"/>
</dbReference>
<evidence type="ECO:0000256" key="3">
    <source>
        <dbReference type="RuleBase" id="RU000363"/>
    </source>
</evidence>
<dbReference type="InterPro" id="IPR036291">
    <property type="entry name" value="NAD(P)-bd_dom_sf"/>
</dbReference>
<gene>
    <name evidence="5" type="ORF">GA0070620_0431</name>
</gene>
<dbReference type="Proteomes" id="UP000199393">
    <property type="component" value="Chromosome I"/>
</dbReference>
<comment type="similarity">
    <text evidence="1 3">Belongs to the short-chain dehydrogenases/reductases (SDR) family.</text>
</comment>
<evidence type="ECO:0000313" key="6">
    <source>
        <dbReference type="Proteomes" id="UP000199393"/>
    </source>
</evidence>
<organism evidence="5 6">
    <name type="scientific">Micromonospora krabiensis</name>
    <dbReference type="NCBI Taxonomy" id="307121"/>
    <lineage>
        <taxon>Bacteria</taxon>
        <taxon>Bacillati</taxon>
        <taxon>Actinomycetota</taxon>
        <taxon>Actinomycetes</taxon>
        <taxon>Micromonosporales</taxon>
        <taxon>Micromonosporaceae</taxon>
        <taxon>Micromonospora</taxon>
    </lineage>
</organism>
<evidence type="ECO:0000256" key="1">
    <source>
        <dbReference type="ARBA" id="ARBA00006484"/>
    </source>
</evidence>
<dbReference type="STRING" id="307121.GA0070620_0431"/>
<dbReference type="InterPro" id="IPR051911">
    <property type="entry name" value="SDR_oxidoreductase"/>
</dbReference>
<dbReference type="SUPFAM" id="SSF51735">
    <property type="entry name" value="NAD(P)-binding Rossmann-fold domains"/>
    <property type="match status" value="1"/>
</dbReference>
<dbReference type="GO" id="GO:0016491">
    <property type="term" value="F:oxidoreductase activity"/>
    <property type="evidence" value="ECO:0007669"/>
    <property type="project" value="UniProtKB-KW"/>
</dbReference>